<accession>A0ABQ9E3M2</accession>
<dbReference type="CDD" id="cd00112">
    <property type="entry name" value="LDLa"/>
    <property type="match status" value="1"/>
</dbReference>
<sequence length="298" mass="33650">MTWPVYSFHSFHLKYHHLNFSSFTDHTIKTTKFGVVLFCFTDYMEGNCGATFYMNKNNIHAVRLKASPWSSYRPDMDCLLIFETVPPERLHVVFLRLKIEFEPKCDNDFLSIYDGNSTLANGIPGLPKNICGNWKPNGAFASSGSSISVLFKSDSYQNDDGFDLVITSFHDGPCREHEFECSGKRCIDKELKCDGLDNCGDKSDECDIPTEAILGIIFGIVFVAGFAVVVVSFIRTRTETKKEKKKSLKLSFKESVTGSVNSGHMFERSDSLFPEDDWQHRHTTVSLKKSTAAENHCV</sequence>
<feature type="disulfide bond" evidence="2">
    <location>
        <begin position="181"/>
        <end position="199"/>
    </location>
</feature>
<keyword evidence="3" id="KW-1133">Transmembrane helix</keyword>
<feature type="domain" description="CUB" evidence="4">
    <location>
        <begin position="48"/>
        <end position="169"/>
    </location>
</feature>
<keyword evidence="6" id="KW-1185">Reference proteome</keyword>
<evidence type="ECO:0000259" key="4">
    <source>
        <dbReference type="PROSITE" id="PS01180"/>
    </source>
</evidence>
<reference evidence="5 6" key="1">
    <citation type="submission" date="2022-12" db="EMBL/GenBank/DDBJ databases">
        <title>Chromosome-level genome of Tegillarca granosa.</title>
        <authorList>
            <person name="Kim J."/>
        </authorList>
    </citation>
    <scope>NUCLEOTIDE SEQUENCE [LARGE SCALE GENOMIC DNA]</scope>
    <source>
        <strain evidence="5">Teg-2019</strain>
        <tissue evidence="5">Adductor muscle</tissue>
    </source>
</reference>
<evidence type="ECO:0000313" key="6">
    <source>
        <dbReference type="Proteomes" id="UP001217089"/>
    </source>
</evidence>
<dbReference type="Pfam" id="PF00431">
    <property type="entry name" value="CUB"/>
    <property type="match status" value="1"/>
</dbReference>
<gene>
    <name evidence="5" type="ORF">KUTeg_021552</name>
</gene>
<dbReference type="InterPro" id="IPR036055">
    <property type="entry name" value="LDL_receptor-like_sf"/>
</dbReference>
<dbReference type="InterPro" id="IPR000859">
    <property type="entry name" value="CUB_dom"/>
</dbReference>
<dbReference type="InterPro" id="IPR002172">
    <property type="entry name" value="LDrepeatLR_classA_rpt"/>
</dbReference>
<evidence type="ECO:0000256" key="2">
    <source>
        <dbReference type="PROSITE-ProRule" id="PRU00124"/>
    </source>
</evidence>
<keyword evidence="1 2" id="KW-1015">Disulfide bond</keyword>
<name>A0ABQ9E3M2_TEGGR</name>
<organism evidence="5 6">
    <name type="scientific">Tegillarca granosa</name>
    <name type="common">Malaysian cockle</name>
    <name type="synonym">Anadara granosa</name>
    <dbReference type="NCBI Taxonomy" id="220873"/>
    <lineage>
        <taxon>Eukaryota</taxon>
        <taxon>Metazoa</taxon>
        <taxon>Spiralia</taxon>
        <taxon>Lophotrochozoa</taxon>
        <taxon>Mollusca</taxon>
        <taxon>Bivalvia</taxon>
        <taxon>Autobranchia</taxon>
        <taxon>Pteriomorphia</taxon>
        <taxon>Arcoida</taxon>
        <taxon>Arcoidea</taxon>
        <taxon>Arcidae</taxon>
        <taxon>Tegillarca</taxon>
    </lineage>
</organism>
<dbReference type="SMART" id="SM00042">
    <property type="entry name" value="CUB"/>
    <property type="match status" value="1"/>
</dbReference>
<dbReference type="SUPFAM" id="SSF49854">
    <property type="entry name" value="Spermadhesin, CUB domain"/>
    <property type="match status" value="1"/>
</dbReference>
<dbReference type="Gene3D" id="2.60.120.290">
    <property type="entry name" value="Spermadhesin, CUB domain"/>
    <property type="match status" value="1"/>
</dbReference>
<dbReference type="PANTHER" id="PTHR24652">
    <property type="entry name" value="LOW-DENSITY LIPOPROTEIN RECEPTOR CLASS A DOMAIN-CONTAINING PROTEIN 2"/>
    <property type="match status" value="1"/>
</dbReference>
<dbReference type="Gene3D" id="4.10.400.10">
    <property type="entry name" value="Low-density Lipoprotein Receptor"/>
    <property type="match status" value="1"/>
</dbReference>
<dbReference type="InterPro" id="IPR035914">
    <property type="entry name" value="Sperma_CUB_dom_sf"/>
</dbReference>
<dbReference type="SUPFAM" id="SSF57424">
    <property type="entry name" value="LDL receptor-like module"/>
    <property type="match status" value="1"/>
</dbReference>
<evidence type="ECO:0000313" key="5">
    <source>
        <dbReference type="EMBL" id="KAJ8300033.1"/>
    </source>
</evidence>
<dbReference type="PROSITE" id="PS01180">
    <property type="entry name" value="CUB"/>
    <property type="match status" value="1"/>
</dbReference>
<dbReference type="InterPro" id="IPR042333">
    <property type="entry name" value="LRAD2/Mig-13-like"/>
</dbReference>
<evidence type="ECO:0000256" key="3">
    <source>
        <dbReference type="SAM" id="Phobius"/>
    </source>
</evidence>
<dbReference type="CDD" id="cd00041">
    <property type="entry name" value="CUB"/>
    <property type="match status" value="1"/>
</dbReference>
<keyword evidence="3" id="KW-0472">Membrane</keyword>
<keyword evidence="3" id="KW-0812">Transmembrane</keyword>
<protein>
    <recommendedName>
        <fullName evidence="4">CUB domain-containing protein</fullName>
    </recommendedName>
</protein>
<feature type="transmembrane region" description="Helical" evidence="3">
    <location>
        <begin position="212"/>
        <end position="234"/>
    </location>
</feature>
<comment type="caution">
    <text evidence="5">The sequence shown here is derived from an EMBL/GenBank/DDBJ whole genome shotgun (WGS) entry which is preliminary data.</text>
</comment>
<dbReference type="PROSITE" id="PS50068">
    <property type="entry name" value="LDLRA_2"/>
    <property type="match status" value="1"/>
</dbReference>
<proteinExistence type="predicted"/>
<feature type="disulfide bond" evidence="2">
    <location>
        <begin position="174"/>
        <end position="186"/>
    </location>
</feature>
<dbReference type="Proteomes" id="UP001217089">
    <property type="component" value="Unassembled WGS sequence"/>
</dbReference>
<dbReference type="PANTHER" id="PTHR24652:SF69">
    <property type="entry name" value="CUB DOMAIN-CONTAINING PROTEIN"/>
    <property type="match status" value="1"/>
</dbReference>
<dbReference type="SMART" id="SM00192">
    <property type="entry name" value="LDLa"/>
    <property type="match status" value="1"/>
</dbReference>
<evidence type="ECO:0000256" key="1">
    <source>
        <dbReference type="ARBA" id="ARBA00023157"/>
    </source>
</evidence>
<comment type="caution">
    <text evidence="2">Lacks conserved residue(s) required for the propagation of feature annotation.</text>
</comment>
<dbReference type="Pfam" id="PF00057">
    <property type="entry name" value="Ldl_recept_a"/>
    <property type="match status" value="1"/>
</dbReference>
<dbReference type="EMBL" id="JARBDR010000919">
    <property type="protein sequence ID" value="KAJ8300033.1"/>
    <property type="molecule type" value="Genomic_DNA"/>
</dbReference>